<dbReference type="AlphaFoldDB" id="B3QRD5"/>
<organism evidence="2 3">
    <name type="scientific">Chlorobaculum parvum (strain DSM 263 / NCIMB 8327)</name>
    <name type="common">Chlorobium vibrioforme subsp. thiosulfatophilum</name>
    <dbReference type="NCBI Taxonomy" id="517417"/>
    <lineage>
        <taxon>Bacteria</taxon>
        <taxon>Pseudomonadati</taxon>
        <taxon>Chlorobiota</taxon>
        <taxon>Chlorobiia</taxon>
        <taxon>Chlorobiales</taxon>
        <taxon>Chlorobiaceae</taxon>
        <taxon>Chlorobaculum</taxon>
    </lineage>
</organism>
<reference evidence="2" key="1">
    <citation type="submission" date="2008-06" db="EMBL/GenBank/DDBJ databases">
        <title>Complete sequence of Chlorobaculum parvum NCIB 8327.</title>
        <authorList>
            <consortium name="US DOE Joint Genome Institute"/>
            <person name="Lucas S."/>
            <person name="Copeland A."/>
            <person name="Lapidus A."/>
            <person name="Glavina del Rio T."/>
            <person name="Dalin E."/>
            <person name="Tice H."/>
            <person name="Bruce D."/>
            <person name="Goodwin L."/>
            <person name="Pitluck S."/>
            <person name="Schmutz J."/>
            <person name="Larimer F."/>
            <person name="Land M."/>
            <person name="Hauser L."/>
            <person name="Kyrpides N."/>
            <person name="Mikhailova N."/>
            <person name="Zhao F."/>
            <person name="Li T."/>
            <person name="Liu Z."/>
            <person name="Overmann J."/>
            <person name="Bryant D.A."/>
            <person name="Richardson P."/>
        </authorList>
    </citation>
    <scope>NUCLEOTIDE SEQUENCE [LARGE SCALE GENOMIC DNA]</scope>
    <source>
        <strain evidence="2">NCIB 8327</strain>
    </source>
</reference>
<keyword evidence="1" id="KW-0732">Signal</keyword>
<dbReference type="HOGENOM" id="CLU_100198_1_0_10"/>
<dbReference type="CDD" id="cd11524">
    <property type="entry name" value="SYLF"/>
    <property type="match status" value="1"/>
</dbReference>
<dbReference type="STRING" id="517417.Cpar_0152"/>
<evidence type="ECO:0008006" key="4">
    <source>
        <dbReference type="Google" id="ProtNLM"/>
    </source>
</evidence>
<protein>
    <recommendedName>
        <fullName evidence="4">Ysc84 actin-binding domain-containing protein</fullName>
    </recommendedName>
</protein>
<name>B3QRD5_CHLP8</name>
<dbReference type="eggNOG" id="COG2930">
    <property type="taxonomic scope" value="Bacteria"/>
</dbReference>
<gene>
    <name evidence="2" type="ordered locus">Cpar_0152</name>
</gene>
<evidence type="ECO:0000313" key="2">
    <source>
        <dbReference type="EMBL" id="ACF10579.1"/>
    </source>
</evidence>
<feature type="signal peptide" evidence="1">
    <location>
        <begin position="1"/>
        <end position="20"/>
    </location>
</feature>
<dbReference type="RefSeq" id="WP_012501414.1">
    <property type="nucleotide sequence ID" value="NC_011027.1"/>
</dbReference>
<accession>B3QRD5</accession>
<proteinExistence type="predicted"/>
<dbReference type="EMBL" id="CP001099">
    <property type="protein sequence ID" value="ACF10579.1"/>
    <property type="molecule type" value="Genomic_DNA"/>
</dbReference>
<feature type="chain" id="PRO_5002797679" description="Ysc84 actin-binding domain-containing protein" evidence="1">
    <location>
        <begin position="21"/>
        <end position="175"/>
    </location>
</feature>
<dbReference type="KEGG" id="cpc:Cpar_0152"/>
<keyword evidence="3" id="KW-1185">Reference proteome</keyword>
<evidence type="ECO:0000313" key="3">
    <source>
        <dbReference type="Proteomes" id="UP000008811"/>
    </source>
</evidence>
<dbReference type="Proteomes" id="UP000008811">
    <property type="component" value="Chromosome"/>
</dbReference>
<sequence>MRTLLIALAAVMMMFGTARAGWDPADEANAERTIGKFRKEDPSLERFFSRAYGYAVFSDIYKGGFMVIGGGHGKGIVYEHGVPIGRSTVTLVNVGPQLGGQAFSEIIFFKDQAALANFTKGNFELSAQAGVVLVQAGMATNTDYSDGVAVFAMPNAGIMGEATIGGQKFSFKPGR</sequence>
<evidence type="ECO:0000256" key="1">
    <source>
        <dbReference type="SAM" id="SignalP"/>
    </source>
</evidence>